<reference evidence="3" key="1">
    <citation type="submission" date="2022-11" db="UniProtKB">
        <authorList>
            <consortium name="WormBaseParasite"/>
        </authorList>
    </citation>
    <scope>IDENTIFICATION</scope>
</reference>
<dbReference type="SUPFAM" id="SSF53335">
    <property type="entry name" value="S-adenosyl-L-methionine-dependent methyltransferases"/>
    <property type="match status" value="1"/>
</dbReference>
<sequence length="233" mass="26907">MFQLQSIDRRKVLANNNLDWTDYYSVIVPEVLCNDILRVGRVVDGGKWVCNPIKIRHFKEGCVIYSFGISNELSFDEAIQNFTQQRCVLKAIDKFKQNSDTIKQLEKIRGVFKQVEIANITNQDKNQYSFSDVVSTFGDKRIEILKIDIEGAEYQVIDQILSIPICQILIETHSMKISAKKTFELIQKIAKSGFYLFAFQINGAFHPLAEYGFIHEKCFETYGLTTVYGRYLD</sequence>
<protein>
    <submittedName>
        <fullName evidence="3">Methyltransferase domain-containing protein</fullName>
    </submittedName>
</protein>
<evidence type="ECO:0000259" key="1">
    <source>
        <dbReference type="Pfam" id="PF13383"/>
    </source>
</evidence>
<organism evidence="2 3">
    <name type="scientific">Acrobeloides nanus</name>
    <dbReference type="NCBI Taxonomy" id="290746"/>
    <lineage>
        <taxon>Eukaryota</taxon>
        <taxon>Metazoa</taxon>
        <taxon>Ecdysozoa</taxon>
        <taxon>Nematoda</taxon>
        <taxon>Chromadorea</taxon>
        <taxon>Rhabditida</taxon>
        <taxon>Tylenchina</taxon>
        <taxon>Cephalobomorpha</taxon>
        <taxon>Cephaloboidea</taxon>
        <taxon>Cephalobidae</taxon>
        <taxon>Acrobeloides</taxon>
    </lineage>
</organism>
<dbReference type="Proteomes" id="UP000887540">
    <property type="component" value="Unplaced"/>
</dbReference>
<accession>A0A914C0Z4</accession>
<name>A0A914C0Z4_9BILA</name>
<feature type="domain" description="Methyltransferase" evidence="1">
    <location>
        <begin position="19"/>
        <end position="214"/>
    </location>
</feature>
<dbReference type="InterPro" id="IPR026913">
    <property type="entry name" value="METTL24"/>
</dbReference>
<dbReference type="Pfam" id="PF13383">
    <property type="entry name" value="Methyltransf_22"/>
    <property type="match status" value="1"/>
</dbReference>
<evidence type="ECO:0000313" key="3">
    <source>
        <dbReference type="WBParaSite" id="ACRNAN_Path_1474.g5764.t1"/>
    </source>
</evidence>
<dbReference type="PANTHER" id="PTHR32026">
    <property type="entry name" value="METHYLTRANSFERASE-LIKE PROTEIN 24"/>
    <property type="match status" value="1"/>
</dbReference>
<dbReference type="AlphaFoldDB" id="A0A914C0Z4"/>
<dbReference type="InterPro" id="IPR029063">
    <property type="entry name" value="SAM-dependent_MTases_sf"/>
</dbReference>
<keyword evidence="2" id="KW-1185">Reference proteome</keyword>
<evidence type="ECO:0000313" key="2">
    <source>
        <dbReference type="Proteomes" id="UP000887540"/>
    </source>
</evidence>
<dbReference type="Gene3D" id="3.40.50.150">
    <property type="entry name" value="Vaccinia Virus protein VP39"/>
    <property type="match status" value="1"/>
</dbReference>
<dbReference type="PANTHER" id="PTHR32026:SF27">
    <property type="entry name" value="METHYLTRANSFERASE FKBM DOMAIN-CONTAINING PROTEIN-RELATED"/>
    <property type="match status" value="1"/>
</dbReference>
<dbReference type="InterPro" id="IPR025714">
    <property type="entry name" value="Methyltranfer_dom"/>
</dbReference>
<dbReference type="WBParaSite" id="ACRNAN_Path_1474.g5764.t1">
    <property type="protein sequence ID" value="ACRNAN_Path_1474.g5764.t1"/>
    <property type="gene ID" value="ACRNAN_Path_1474.g5764"/>
</dbReference>
<proteinExistence type="predicted"/>